<dbReference type="InterPro" id="IPR011057">
    <property type="entry name" value="Mss4-like_sf"/>
</dbReference>
<dbReference type="EMBL" id="CP136600">
    <property type="protein sequence ID" value="WOH36389.1"/>
    <property type="molecule type" value="Genomic_DNA"/>
</dbReference>
<evidence type="ECO:0000256" key="4">
    <source>
        <dbReference type="ARBA" id="ARBA00023239"/>
    </source>
</evidence>
<evidence type="ECO:0000256" key="2">
    <source>
        <dbReference type="ARBA" id="ARBA00022723"/>
    </source>
</evidence>
<organism evidence="6 7">
    <name type="scientific">Thalassotalea fonticola</name>
    <dbReference type="NCBI Taxonomy" id="3065649"/>
    <lineage>
        <taxon>Bacteria</taxon>
        <taxon>Pseudomonadati</taxon>
        <taxon>Pseudomonadota</taxon>
        <taxon>Gammaproteobacteria</taxon>
        <taxon>Alteromonadales</taxon>
        <taxon>Colwelliaceae</taxon>
        <taxon>Thalassotalea</taxon>
    </lineage>
</organism>
<dbReference type="PANTHER" id="PTHR33337">
    <property type="entry name" value="GFA DOMAIN-CONTAINING PROTEIN"/>
    <property type="match status" value="1"/>
</dbReference>
<dbReference type="PROSITE" id="PS51891">
    <property type="entry name" value="CENP_V_GFA"/>
    <property type="match status" value="1"/>
</dbReference>
<gene>
    <name evidence="6" type="ORF">RI844_13530</name>
</gene>
<evidence type="ECO:0000256" key="1">
    <source>
        <dbReference type="ARBA" id="ARBA00005495"/>
    </source>
</evidence>
<accession>A0ABZ0GKJ1</accession>
<keyword evidence="2" id="KW-0479">Metal-binding</keyword>
<dbReference type="RefSeq" id="WP_348395202.1">
    <property type="nucleotide sequence ID" value="NZ_CP136600.1"/>
</dbReference>
<dbReference type="SUPFAM" id="SSF51316">
    <property type="entry name" value="Mss4-like"/>
    <property type="match status" value="1"/>
</dbReference>
<evidence type="ECO:0000313" key="6">
    <source>
        <dbReference type="EMBL" id="WOH36389.1"/>
    </source>
</evidence>
<comment type="similarity">
    <text evidence="1">Belongs to the Gfa family.</text>
</comment>
<keyword evidence="3" id="KW-0862">Zinc</keyword>
<evidence type="ECO:0000259" key="5">
    <source>
        <dbReference type="PROSITE" id="PS51891"/>
    </source>
</evidence>
<protein>
    <submittedName>
        <fullName evidence="6">GFA family protein</fullName>
    </submittedName>
</protein>
<proteinExistence type="inferred from homology"/>
<keyword evidence="7" id="KW-1185">Reference proteome</keyword>
<dbReference type="Pfam" id="PF04828">
    <property type="entry name" value="GFA"/>
    <property type="match status" value="1"/>
</dbReference>
<keyword evidence="4" id="KW-0456">Lyase</keyword>
<dbReference type="PANTHER" id="PTHR33337:SF40">
    <property type="entry name" value="CENP-V_GFA DOMAIN-CONTAINING PROTEIN-RELATED"/>
    <property type="match status" value="1"/>
</dbReference>
<dbReference type="Proteomes" id="UP001301442">
    <property type="component" value="Chromosome"/>
</dbReference>
<reference evidence="6 7" key="1">
    <citation type="submission" date="2023-09" db="EMBL/GenBank/DDBJ databases">
        <authorList>
            <person name="Qi X."/>
        </authorList>
    </citation>
    <scope>NUCLEOTIDE SEQUENCE [LARGE SCALE GENOMIC DNA]</scope>
    <source>
        <strain evidence="6 7">S1-1</strain>
    </source>
</reference>
<feature type="domain" description="CENP-V/GFA" evidence="5">
    <location>
        <begin position="5"/>
        <end position="120"/>
    </location>
</feature>
<dbReference type="Gene3D" id="3.90.1590.10">
    <property type="entry name" value="glutathione-dependent formaldehyde- activating enzyme (gfa)"/>
    <property type="match status" value="1"/>
</dbReference>
<evidence type="ECO:0000313" key="7">
    <source>
        <dbReference type="Proteomes" id="UP001301442"/>
    </source>
</evidence>
<sequence length="144" mass="16182">MEKSMVGQCLCRYIAFKVLGCLPNLYQCHCSLCRKLSGSTSDTATFLNIEQFQWVKGTDAISSFILESGYRSDFCKRCGSTVPHLMQNEVQYWIPAGLLEQDADSMVTAHLFVESKASWDVVSGDAIQYSTMPDMDTLNKKLQK</sequence>
<dbReference type="InterPro" id="IPR006913">
    <property type="entry name" value="CENP-V/GFA"/>
</dbReference>
<name>A0ABZ0GKJ1_9GAMM</name>
<evidence type="ECO:0000256" key="3">
    <source>
        <dbReference type="ARBA" id="ARBA00022833"/>
    </source>
</evidence>